<reference evidence="7 8" key="1">
    <citation type="submission" date="2024-01" db="EMBL/GenBank/DDBJ databases">
        <title>The genomes of 5 underutilized Papilionoideae crops provide insights into root nodulation and disease resistance.</title>
        <authorList>
            <person name="Yuan L."/>
        </authorList>
    </citation>
    <scope>NUCLEOTIDE SEQUENCE [LARGE SCALE GENOMIC DNA]</scope>
    <source>
        <strain evidence="7">LY-2023</strain>
        <tissue evidence="7">Leaf</tissue>
    </source>
</reference>
<keyword evidence="4" id="KW-0812">Transmembrane</keyword>
<evidence type="ECO:0000256" key="1">
    <source>
        <dbReference type="ARBA" id="ARBA00025793"/>
    </source>
</evidence>
<feature type="domain" description="FH2" evidence="6">
    <location>
        <begin position="408"/>
        <end position="846"/>
    </location>
</feature>
<evidence type="ECO:0000259" key="6">
    <source>
        <dbReference type="PROSITE" id="PS51444"/>
    </source>
</evidence>
<keyword evidence="8" id="KW-1185">Reference proteome</keyword>
<comment type="caution">
    <text evidence="7">The sequence shown here is derived from an EMBL/GenBank/DDBJ whole genome shotgun (WGS) entry which is preliminary data.</text>
</comment>
<dbReference type="InterPro" id="IPR015425">
    <property type="entry name" value="FH2_Formin"/>
</dbReference>
<keyword evidence="4" id="KW-1133">Transmembrane helix</keyword>
<keyword evidence="4" id="KW-0472">Membrane</keyword>
<evidence type="ECO:0000313" key="8">
    <source>
        <dbReference type="Proteomes" id="UP001359559"/>
    </source>
</evidence>
<dbReference type="PROSITE" id="PS51444">
    <property type="entry name" value="FH2"/>
    <property type="match status" value="1"/>
</dbReference>
<feature type="compositionally biased region" description="Polar residues" evidence="3">
    <location>
        <begin position="211"/>
        <end position="223"/>
    </location>
</feature>
<dbReference type="InterPro" id="IPR042201">
    <property type="entry name" value="FH2_Formin_sf"/>
</dbReference>
<evidence type="ECO:0000313" key="7">
    <source>
        <dbReference type="EMBL" id="KAK7319798.1"/>
    </source>
</evidence>
<feature type="region of interest" description="Disordered" evidence="3">
    <location>
        <begin position="324"/>
        <end position="398"/>
    </location>
</feature>
<dbReference type="Pfam" id="PF02181">
    <property type="entry name" value="FH2"/>
    <property type="match status" value="1"/>
</dbReference>
<organism evidence="7 8">
    <name type="scientific">Clitoria ternatea</name>
    <name type="common">Butterfly pea</name>
    <dbReference type="NCBI Taxonomy" id="43366"/>
    <lineage>
        <taxon>Eukaryota</taxon>
        <taxon>Viridiplantae</taxon>
        <taxon>Streptophyta</taxon>
        <taxon>Embryophyta</taxon>
        <taxon>Tracheophyta</taxon>
        <taxon>Spermatophyta</taxon>
        <taxon>Magnoliopsida</taxon>
        <taxon>eudicotyledons</taxon>
        <taxon>Gunneridae</taxon>
        <taxon>Pentapetalae</taxon>
        <taxon>rosids</taxon>
        <taxon>fabids</taxon>
        <taxon>Fabales</taxon>
        <taxon>Fabaceae</taxon>
        <taxon>Papilionoideae</taxon>
        <taxon>50 kb inversion clade</taxon>
        <taxon>NPAAA clade</taxon>
        <taxon>indigoferoid/millettioid clade</taxon>
        <taxon>Phaseoleae</taxon>
        <taxon>Clitoria</taxon>
    </lineage>
</organism>
<feature type="region of interest" description="Disordered" evidence="3">
    <location>
        <begin position="34"/>
        <end position="83"/>
    </location>
</feature>
<name>A0AAN9KP88_CLITE</name>
<dbReference type="SMART" id="SM00498">
    <property type="entry name" value="FH2"/>
    <property type="match status" value="1"/>
</dbReference>
<dbReference type="Proteomes" id="UP001359559">
    <property type="component" value="Unassembled WGS sequence"/>
</dbReference>
<dbReference type="SUPFAM" id="SSF101447">
    <property type="entry name" value="Formin homology 2 domain (FH2 domain)"/>
    <property type="match status" value="1"/>
</dbReference>
<feature type="compositionally biased region" description="Basic and acidic residues" evidence="3">
    <location>
        <begin position="250"/>
        <end position="274"/>
    </location>
</feature>
<feature type="signal peptide" evidence="5">
    <location>
        <begin position="1"/>
        <end position="20"/>
    </location>
</feature>
<feature type="compositionally biased region" description="Low complexity" evidence="3">
    <location>
        <begin position="326"/>
        <end position="366"/>
    </location>
</feature>
<dbReference type="AlphaFoldDB" id="A0AAN9KP88"/>
<feature type="compositionally biased region" description="Pro residues" evidence="3">
    <location>
        <begin position="381"/>
        <end position="393"/>
    </location>
</feature>
<feature type="compositionally biased region" description="Low complexity" evidence="3">
    <location>
        <begin position="46"/>
        <end position="83"/>
    </location>
</feature>
<keyword evidence="5" id="KW-0732">Signal</keyword>
<proteinExistence type="inferred from homology"/>
<protein>
    <recommendedName>
        <fullName evidence="2">Formin-like protein</fullName>
    </recommendedName>
</protein>
<dbReference type="GO" id="GO:0051015">
    <property type="term" value="F:actin filament binding"/>
    <property type="evidence" value="ECO:0007669"/>
    <property type="project" value="InterPro"/>
</dbReference>
<evidence type="ECO:0000256" key="3">
    <source>
        <dbReference type="SAM" id="MobiDB-lite"/>
    </source>
</evidence>
<dbReference type="InterPro" id="IPR027643">
    <property type="entry name" value="Formin-like_plant"/>
</dbReference>
<dbReference type="EMBL" id="JAYKXN010000001">
    <property type="protein sequence ID" value="KAK7319798.1"/>
    <property type="molecule type" value="Genomic_DNA"/>
</dbReference>
<feature type="compositionally biased region" description="Basic and acidic residues" evidence="3">
    <location>
        <begin position="166"/>
        <end position="175"/>
    </location>
</feature>
<dbReference type="PANTHER" id="PTHR23213">
    <property type="entry name" value="FORMIN-RELATED"/>
    <property type="match status" value="1"/>
</dbReference>
<feature type="region of interest" description="Disordered" evidence="3">
    <location>
        <begin position="164"/>
        <end position="307"/>
    </location>
</feature>
<dbReference type="GO" id="GO:0045010">
    <property type="term" value="P:actin nucleation"/>
    <property type="evidence" value="ECO:0007669"/>
    <property type="project" value="InterPro"/>
</dbReference>
<comment type="similarity">
    <text evidence="1">Belongs to the formin-like family. Class-I subfamily.</text>
</comment>
<evidence type="ECO:0000256" key="4">
    <source>
        <dbReference type="SAM" id="Phobius"/>
    </source>
</evidence>
<sequence>MFFTPFSILLLFLFPLLCSASSFSQPRRVLHQPFFPAISNPPTQPPSSSSPQPQPQPIHQHQQPKLPFSSSSSPPSSSSLQKPFFPSYHSPPLPPSPTVLVTFPANISSLLLPRPYYHCHHRPVAAVSLAVSLSLLSLALLAAAAAFILHHRRRRHTLSSFTAADNDEKSSRSDSLRLFPPNTTTSDGGDRNPRGKSSPRSELLYLGTVANPDNTVSSCSSNGGFRPPYRKLDDSPELNPLPPLPRHTFRAWESKEYNERNEKHEKDEEVKEGGGEEEEEFFSPRGSSANKHQSPPSPHALAASSSSRVFHVDKFGSRSFASRTASYPLSPSHSLNLSPSSVKSLPPQNPASLSLSSPSSSYSSPNPREEWNVPRNIPPATKLPPPPPPPPPGRFWEAPVAGRLSEGSQNEETPKPKLKALHWDKVKASSDRVMVWDRLRPSSFQLNEDMIETLFMVNNFKESSGLALRENARRQAVHLTSPIPPENRVLDPKKSQNIAILLRALNVTVDEVCDALREGNCDTLGTELLESLLKMAPTKDEEAKLKEFQDESPFKLGPAEKFLKAVLDIPFAFKRVDAMLYIANFDSEVEYLKKSFETLEVACEELKSSRMFLKILEAVLRTGNRMNVGTNRGDAHAFKLDTLLKLVDIKGTDGKTTLLHFVVQEIVRTEGSHVSSSSCHDASDNGHQYTLQDEVDFRKLGLQVVSGLSGELTNVKKAAAMDSDMLSSDVAKLARGIEKVVQVVKLNEESPLKETNQKFSESMKGFLERGEQEISRIQAQEKNALSSVKEITEYFHGNSAKEEAHPFRIYMVVRDFLSILDGVCKEVGKVNERTLVGSRQYAMPACPIPPAFFPEIVGKQPSDSSESDN</sequence>
<feature type="transmembrane region" description="Helical" evidence="4">
    <location>
        <begin position="124"/>
        <end position="149"/>
    </location>
</feature>
<evidence type="ECO:0000256" key="2">
    <source>
        <dbReference type="RuleBase" id="RU361260"/>
    </source>
</evidence>
<accession>A0AAN9KP88</accession>
<evidence type="ECO:0000256" key="5">
    <source>
        <dbReference type="SAM" id="SignalP"/>
    </source>
</evidence>
<feature type="chain" id="PRO_5042921843" description="Formin-like protein" evidence="5">
    <location>
        <begin position="21"/>
        <end position="869"/>
    </location>
</feature>
<gene>
    <name evidence="7" type="ORF">RJT34_04523</name>
</gene>
<dbReference type="PANTHER" id="PTHR23213:SF368">
    <property type="entry name" value="HISTONE H3-K79 METHYLTRANSFERASE"/>
    <property type="match status" value="1"/>
</dbReference>
<dbReference type="Gene3D" id="1.20.58.2220">
    <property type="entry name" value="Formin, FH2 domain"/>
    <property type="match status" value="1"/>
</dbReference>